<dbReference type="OrthoDB" id="9795626at2"/>
<dbReference type="SUPFAM" id="SSF52540">
    <property type="entry name" value="P-loop containing nucleoside triphosphate hydrolases"/>
    <property type="match status" value="2"/>
</dbReference>
<dbReference type="HOGENOM" id="CLU_004785_0_2_0"/>
<sequence length="1021" mass="118698">MKILKLHLTNIKSYDNTTIEFEPGTNSIHGENGAGKTTILEAIGWALFDFLPYSQDEFLREGAKYGTVSVTFVPPDGREYQVIRQIKKSPPWYVLDLETGYRVAEGSADVKEWLKKVMGLQDEMDLGEIFENAVGVPQGALYAPFLMTSSKRKDTFNAMLHLEEYKTAFDNLRETDRYIQDQLLALGNRQETLKVFRDRIPELEEKIHGLANENNRIDDELRACENDLASVREIKRQLEQKQKQIEALEGEHRRHEERINSLRDHLAKARQDLERSKQARDILLRTREGHLAYERAVQERRELEPQLETYRQLCQNLQLRQSDRNHLNAEIKEKQAELNNALSAQEILPRLQSKVDELRKIQKEHQQLTIEVSQLRALETRHADITQKLSSLDAELKSCKQTIQVIEQKRPLAEKLPALRKEYDSVQSQLSAAEGAKEKLNDLRKKYSSIEKEIVTLSAEITKLESEISSIELLQKESANLLQLRNRKNLLQERQKEMEIKISKLEQRLELDVPYCPLNRDDCLHIQQGERSCDLLSQQIQEAKSELETIIQDLQSTEQSIQHAEAAQAKLFEAEKAKAAYDPKLYNLQIRQQEKATLEKDLRELINQVEQIPSLQSSFEHIKSEVEAAEQADKEFHKLPVIEEKISNLTRQIEELREEQKQITEQIKDLSSKKQLVDKLEKRLQDKDTFEEKLTKAKLLVEHLPETRASLESLKRDLQNLEKVIEQLNSQIDDMRHLEQSDKELQAIIHKYEPEHKQYISNEQLAMQLEEKDAQVSKLQSEIDGTVKQLEEINAQLEKATKTWNRQDLEDAELKIEKLNADISSLRTQKANNLKQISNLEQELSDYQEKSREYDRAQQDIQKFEKIKQILQHIRNTIKSAQEPIAKSLIYGISLEARNIFCEIMGDHSQRLEWTDDYEIRLERGSERLTFQQMSGGEQMSAALAVRLALLKRLSEINIAFLDEPTQNMDTTRRMNLADQVVSLKGFEQLFVISHDDTFEQKMDRAIIVSKRHGISQVTYS</sequence>
<keyword evidence="4" id="KW-0175">Coiled coil</keyword>
<dbReference type="PANTHER" id="PTHR32114:SF2">
    <property type="entry name" value="ABC TRANSPORTER ABCH.3"/>
    <property type="match status" value="1"/>
</dbReference>
<evidence type="ECO:0000259" key="5">
    <source>
        <dbReference type="Pfam" id="PF13476"/>
    </source>
</evidence>
<dbReference type="Proteomes" id="UP000000323">
    <property type="component" value="Chromosome 1"/>
</dbReference>
<dbReference type="PANTHER" id="PTHR32114">
    <property type="entry name" value="ABC TRANSPORTER ABCH.3"/>
    <property type="match status" value="1"/>
</dbReference>
<dbReference type="STRING" id="525904.Tter_1874"/>
<dbReference type="GO" id="GO:0016887">
    <property type="term" value="F:ATP hydrolysis activity"/>
    <property type="evidence" value="ECO:0007669"/>
    <property type="project" value="InterPro"/>
</dbReference>
<proteinExistence type="inferred from homology"/>
<name>D1CDB5_THET1</name>
<dbReference type="InterPro" id="IPR027417">
    <property type="entry name" value="P-loop_NTPase"/>
</dbReference>
<reference evidence="7" key="1">
    <citation type="journal article" date="2010" name="Stand. Genomic Sci.">
        <title>Complete genome sequence of 'Thermobaculum terrenum' type strain (YNP1).</title>
        <authorList>
            <person name="Kiss H."/>
            <person name="Cleland D."/>
            <person name="Lapidus A."/>
            <person name="Lucas S."/>
            <person name="Glavina Del Rio T."/>
            <person name="Nolan M."/>
            <person name="Tice H."/>
            <person name="Han C."/>
            <person name="Goodwin L."/>
            <person name="Pitluck S."/>
            <person name="Liolios K."/>
            <person name="Ivanova N."/>
            <person name="Mavromatis K."/>
            <person name="Ovchinnikova G."/>
            <person name="Pati A."/>
            <person name="Chen A."/>
            <person name="Palaniappan K."/>
            <person name="Land M."/>
            <person name="Hauser L."/>
            <person name="Chang Y."/>
            <person name="Jeffries C."/>
            <person name="Lu M."/>
            <person name="Brettin T."/>
            <person name="Detter J."/>
            <person name="Goker M."/>
            <person name="Tindall B."/>
            <person name="Beck B."/>
            <person name="McDermott T."/>
            <person name="Woyke T."/>
            <person name="Bristow J."/>
            <person name="Eisen J."/>
            <person name="Markowitz V."/>
            <person name="Hugenholtz P."/>
            <person name="Kyrpides N."/>
            <person name="Klenk H."/>
            <person name="Cheng J."/>
        </authorList>
    </citation>
    <scope>NUCLEOTIDE SEQUENCE [LARGE SCALE GENOMIC DNA]</scope>
    <source>
        <strain evidence="7">ATCC BAA-798 / YNP1</strain>
    </source>
</reference>
<dbReference type="RefSeq" id="WP_012875811.1">
    <property type="nucleotide sequence ID" value="NC_013525.1"/>
</dbReference>
<keyword evidence="7" id="KW-1185">Reference proteome</keyword>
<feature type="coiled-coil region" evidence="4">
    <location>
        <begin position="193"/>
        <end position="286"/>
    </location>
</feature>
<dbReference type="Gene3D" id="3.40.50.300">
    <property type="entry name" value="P-loop containing nucleotide triphosphate hydrolases"/>
    <property type="match status" value="2"/>
</dbReference>
<dbReference type="AlphaFoldDB" id="D1CDB5"/>
<accession>D1CDB5</accession>
<dbReference type="GO" id="GO:0006302">
    <property type="term" value="P:double-strand break repair"/>
    <property type="evidence" value="ECO:0007669"/>
    <property type="project" value="InterPro"/>
</dbReference>
<feature type="coiled-coil region" evidence="4">
    <location>
        <begin position="317"/>
        <end position="608"/>
    </location>
</feature>
<evidence type="ECO:0000256" key="1">
    <source>
        <dbReference type="ARBA" id="ARBA00006930"/>
    </source>
</evidence>
<feature type="coiled-coil region" evidence="4">
    <location>
        <begin position="639"/>
        <end position="867"/>
    </location>
</feature>
<evidence type="ECO:0000313" key="7">
    <source>
        <dbReference type="Proteomes" id="UP000000323"/>
    </source>
</evidence>
<dbReference type="EMBL" id="CP001825">
    <property type="protein sequence ID" value="ACZ42780.1"/>
    <property type="molecule type" value="Genomic_DNA"/>
</dbReference>
<comment type="similarity">
    <text evidence="1">Belongs to the SMC family. SbcC subfamily.</text>
</comment>
<dbReference type="Pfam" id="PF13476">
    <property type="entry name" value="AAA_23"/>
    <property type="match status" value="1"/>
</dbReference>
<evidence type="ECO:0000256" key="4">
    <source>
        <dbReference type="SAM" id="Coils"/>
    </source>
</evidence>
<protein>
    <recommendedName>
        <fullName evidence="3">Nuclease SbcCD subunit C</fullName>
    </recommendedName>
</protein>
<evidence type="ECO:0000313" key="6">
    <source>
        <dbReference type="EMBL" id="ACZ42780.1"/>
    </source>
</evidence>
<gene>
    <name evidence="6" type="ordered locus">Tter_1874</name>
</gene>
<evidence type="ECO:0000256" key="3">
    <source>
        <dbReference type="ARBA" id="ARBA00013368"/>
    </source>
</evidence>
<dbReference type="eggNOG" id="COG0419">
    <property type="taxonomic scope" value="Bacteria"/>
</dbReference>
<dbReference type="KEGG" id="ttr:Tter_1874"/>
<organism evidence="6 7">
    <name type="scientific">Thermobaculum terrenum (strain ATCC BAA-798 / CCMEE 7001 / YNP1)</name>
    <dbReference type="NCBI Taxonomy" id="525904"/>
    <lineage>
        <taxon>Bacteria</taxon>
        <taxon>Bacillati</taxon>
        <taxon>Chloroflexota</taxon>
        <taxon>Chloroflexia</taxon>
        <taxon>Candidatus Thermobaculales</taxon>
        <taxon>Candidatus Thermobaculaceae</taxon>
        <taxon>Thermobaculum</taxon>
    </lineage>
</organism>
<feature type="domain" description="Rad50/SbcC-type AAA" evidence="5">
    <location>
        <begin position="5"/>
        <end position="210"/>
    </location>
</feature>
<dbReference type="InterPro" id="IPR038729">
    <property type="entry name" value="Rad50/SbcC_AAA"/>
</dbReference>
<comment type="subunit">
    <text evidence="2">Heterodimer of SbcC and SbcD.</text>
</comment>
<evidence type="ECO:0000256" key="2">
    <source>
        <dbReference type="ARBA" id="ARBA00011322"/>
    </source>
</evidence>